<reference evidence="7 8" key="1">
    <citation type="journal article" date="2018" name="Int. J. Syst. Evol. Microbiol.">
        <title>Micromonospora globbae sp. nov., an endophytic actinomycete isolated from roots of Globba winitii C. H. Wright.</title>
        <authorList>
            <person name="Kuncharoen N."/>
            <person name="Pittayakhajonwut P."/>
            <person name="Tanasupawat S."/>
        </authorList>
    </citation>
    <scope>NUCLEOTIDE SEQUENCE [LARGE SCALE GENOMIC DNA]</scope>
    <source>
        <strain evidence="7 8">WPS1-2</strain>
    </source>
</reference>
<evidence type="ECO:0000256" key="3">
    <source>
        <dbReference type="ARBA" id="ARBA00022692"/>
    </source>
</evidence>
<organism evidence="7 8">
    <name type="scientific">Micromonospora globbae</name>
    <dbReference type="NCBI Taxonomy" id="1894969"/>
    <lineage>
        <taxon>Bacteria</taxon>
        <taxon>Bacillati</taxon>
        <taxon>Actinomycetota</taxon>
        <taxon>Actinomycetes</taxon>
        <taxon>Micromonosporales</taxon>
        <taxon>Micromonosporaceae</taxon>
        <taxon>Micromonospora</taxon>
    </lineage>
</organism>
<dbReference type="EMBL" id="RAQQ01000004">
    <property type="protein sequence ID" value="RKF28184.1"/>
    <property type="molecule type" value="Genomic_DNA"/>
</dbReference>
<name>A0A420F5H9_9ACTN</name>
<evidence type="ECO:0000313" key="8">
    <source>
        <dbReference type="Proteomes" id="UP000285744"/>
    </source>
</evidence>
<proteinExistence type="predicted"/>
<feature type="transmembrane region" description="Helical" evidence="6">
    <location>
        <begin position="159"/>
        <end position="176"/>
    </location>
</feature>
<dbReference type="Proteomes" id="UP000285744">
    <property type="component" value="Unassembled WGS sequence"/>
</dbReference>
<evidence type="ECO:0000256" key="1">
    <source>
        <dbReference type="ARBA" id="ARBA00004651"/>
    </source>
</evidence>
<accession>A0A420F5H9</accession>
<dbReference type="PANTHER" id="PTHR30086">
    <property type="entry name" value="ARGININE EXPORTER PROTEIN ARGO"/>
    <property type="match status" value="1"/>
</dbReference>
<feature type="transmembrane region" description="Helical" evidence="6">
    <location>
        <begin position="41"/>
        <end position="66"/>
    </location>
</feature>
<evidence type="ECO:0000256" key="5">
    <source>
        <dbReference type="ARBA" id="ARBA00023136"/>
    </source>
</evidence>
<dbReference type="PIRSF" id="PIRSF006324">
    <property type="entry name" value="LeuE"/>
    <property type="match status" value="1"/>
</dbReference>
<protein>
    <submittedName>
        <fullName evidence="7">LysE family translocator</fullName>
    </submittedName>
</protein>
<dbReference type="GO" id="GO:0015171">
    <property type="term" value="F:amino acid transmembrane transporter activity"/>
    <property type="evidence" value="ECO:0007669"/>
    <property type="project" value="TreeGrafter"/>
</dbReference>
<keyword evidence="5 6" id="KW-0472">Membrane</keyword>
<evidence type="ECO:0000313" key="7">
    <source>
        <dbReference type="EMBL" id="RKF28184.1"/>
    </source>
</evidence>
<evidence type="ECO:0000256" key="4">
    <source>
        <dbReference type="ARBA" id="ARBA00022989"/>
    </source>
</evidence>
<gene>
    <name evidence="7" type="ORF">D7I43_07590</name>
</gene>
<dbReference type="PANTHER" id="PTHR30086:SF20">
    <property type="entry name" value="ARGININE EXPORTER PROTEIN ARGO-RELATED"/>
    <property type="match status" value="1"/>
</dbReference>
<keyword evidence="4 6" id="KW-1133">Transmembrane helix</keyword>
<comment type="subcellular location">
    <subcellularLocation>
        <location evidence="1">Cell membrane</location>
        <topology evidence="1">Multi-pass membrane protein</topology>
    </subcellularLocation>
</comment>
<dbReference type="AlphaFoldDB" id="A0A420F5H9"/>
<dbReference type="GO" id="GO:0005886">
    <property type="term" value="C:plasma membrane"/>
    <property type="evidence" value="ECO:0007669"/>
    <property type="project" value="UniProtKB-SubCell"/>
</dbReference>
<dbReference type="RefSeq" id="WP_120327674.1">
    <property type="nucleotide sequence ID" value="NZ_JBFANR010000081.1"/>
</dbReference>
<comment type="caution">
    <text evidence="7">The sequence shown here is derived from an EMBL/GenBank/DDBJ whole genome shotgun (WGS) entry which is preliminary data.</text>
</comment>
<keyword evidence="3 6" id="KW-0812">Transmembrane</keyword>
<dbReference type="OrthoDB" id="3530905at2"/>
<sequence length="209" mass="22149">MSWSSYGTFLVFALVLILIPGPDFAVVTRNTLASGRRRGTWSAVGVTVSNAVQGLAAAAGLGALVVRSQPLFEAIRWAGVAYLAYLGVQAWRSAWAGRYAPLDGDAAAPPGQALTGFRQGFLSNITNPKVLAFYLAVLPQFVGGSAPLAVLAAFALSHAVLSLLYLLLLVGALHRARQVLSRRRVRRWLDGLTGCALLGFGARLATERT</sequence>
<evidence type="ECO:0000256" key="6">
    <source>
        <dbReference type="SAM" id="Phobius"/>
    </source>
</evidence>
<dbReference type="Pfam" id="PF01810">
    <property type="entry name" value="LysE"/>
    <property type="match status" value="1"/>
</dbReference>
<keyword evidence="2" id="KW-1003">Cell membrane</keyword>
<evidence type="ECO:0000256" key="2">
    <source>
        <dbReference type="ARBA" id="ARBA00022475"/>
    </source>
</evidence>
<dbReference type="InterPro" id="IPR001123">
    <property type="entry name" value="LeuE-type"/>
</dbReference>